<sequence>MAGLGVTCFQVFLLVCISLAMGATLPNNKQDHEKRGDKGVVPAESSTVGQHEGVVVVPNNKPVVSAPHFPPAGLSRAKRYIGWGRRPGMRYSKATWDWDNNFNDKFNKHDKRVQTSQDTPVVSNFRELRMKQKVPNAQLLLPHLFNRNNRLSSNDGDNNNQDVVELTEEDVEALLYLLEDYYAKNGRGANNNEGQ</sequence>
<evidence type="ECO:0000256" key="1">
    <source>
        <dbReference type="SAM" id="MobiDB-lite"/>
    </source>
</evidence>
<feature type="chain" id="PRO_5013325118" evidence="2">
    <location>
        <begin position="23"/>
        <end position="195"/>
    </location>
</feature>
<evidence type="ECO:0000313" key="4">
    <source>
        <dbReference type="Proteomes" id="UP000198287"/>
    </source>
</evidence>
<keyword evidence="2" id="KW-0732">Signal</keyword>
<feature type="signal peptide" evidence="2">
    <location>
        <begin position="1"/>
        <end position="22"/>
    </location>
</feature>
<dbReference type="EMBL" id="LNIX01000033">
    <property type="protein sequence ID" value="OXA40432.1"/>
    <property type="molecule type" value="Genomic_DNA"/>
</dbReference>
<feature type="compositionally biased region" description="Basic and acidic residues" evidence="1">
    <location>
        <begin position="29"/>
        <end position="38"/>
    </location>
</feature>
<reference evidence="3 4" key="1">
    <citation type="submission" date="2015-12" db="EMBL/GenBank/DDBJ databases">
        <title>The genome of Folsomia candida.</title>
        <authorList>
            <person name="Faddeeva A."/>
            <person name="Derks M.F."/>
            <person name="Anvar Y."/>
            <person name="Smit S."/>
            <person name="Van Straalen N."/>
            <person name="Roelofs D."/>
        </authorList>
    </citation>
    <scope>NUCLEOTIDE SEQUENCE [LARGE SCALE GENOMIC DNA]</scope>
    <source>
        <strain evidence="3 4">VU population</strain>
        <tissue evidence="3">Whole body</tissue>
    </source>
</reference>
<evidence type="ECO:0000313" key="3">
    <source>
        <dbReference type="EMBL" id="OXA40432.1"/>
    </source>
</evidence>
<name>A0A226D4F3_FOLCA</name>
<organism evidence="3 4">
    <name type="scientific">Folsomia candida</name>
    <name type="common">Springtail</name>
    <dbReference type="NCBI Taxonomy" id="158441"/>
    <lineage>
        <taxon>Eukaryota</taxon>
        <taxon>Metazoa</taxon>
        <taxon>Ecdysozoa</taxon>
        <taxon>Arthropoda</taxon>
        <taxon>Hexapoda</taxon>
        <taxon>Collembola</taxon>
        <taxon>Entomobryomorpha</taxon>
        <taxon>Isotomoidea</taxon>
        <taxon>Isotomidae</taxon>
        <taxon>Proisotominae</taxon>
        <taxon>Folsomia</taxon>
    </lineage>
</organism>
<feature type="region of interest" description="Disordered" evidence="1">
    <location>
        <begin position="26"/>
        <end position="45"/>
    </location>
</feature>
<protein>
    <submittedName>
        <fullName evidence="3">Uncharacterized protein</fullName>
    </submittedName>
</protein>
<accession>A0A226D4F3</accession>
<dbReference type="OrthoDB" id="10601598at2759"/>
<comment type="caution">
    <text evidence="3">The sequence shown here is derived from an EMBL/GenBank/DDBJ whole genome shotgun (WGS) entry which is preliminary data.</text>
</comment>
<proteinExistence type="predicted"/>
<gene>
    <name evidence="3" type="ORF">Fcan01_24700</name>
</gene>
<dbReference type="Proteomes" id="UP000198287">
    <property type="component" value="Unassembled WGS sequence"/>
</dbReference>
<evidence type="ECO:0000256" key="2">
    <source>
        <dbReference type="SAM" id="SignalP"/>
    </source>
</evidence>
<dbReference type="AlphaFoldDB" id="A0A226D4F3"/>
<keyword evidence="4" id="KW-1185">Reference proteome</keyword>